<dbReference type="GO" id="GO:0003700">
    <property type="term" value="F:DNA-binding transcription factor activity"/>
    <property type="evidence" value="ECO:0007669"/>
    <property type="project" value="TreeGrafter"/>
</dbReference>
<dbReference type="RefSeq" id="WP_123200984.1">
    <property type="nucleotide sequence ID" value="NZ_RJMB01000007.1"/>
</dbReference>
<proteinExistence type="predicted"/>
<dbReference type="InterPro" id="IPR001647">
    <property type="entry name" value="HTH_TetR"/>
</dbReference>
<feature type="region of interest" description="Disordered" evidence="5">
    <location>
        <begin position="59"/>
        <end position="79"/>
    </location>
</feature>
<evidence type="ECO:0000259" key="6">
    <source>
        <dbReference type="PROSITE" id="PS50977"/>
    </source>
</evidence>
<name>A0A3N0EBY7_9ACTN</name>
<protein>
    <submittedName>
        <fullName evidence="7">TetR family transcriptional regulator</fullName>
    </submittedName>
</protein>
<keyword evidence="2 4" id="KW-0238">DNA-binding</keyword>
<dbReference type="PROSITE" id="PS01081">
    <property type="entry name" value="HTH_TETR_1"/>
    <property type="match status" value="1"/>
</dbReference>
<reference evidence="7 8" key="1">
    <citation type="submission" date="2018-11" db="EMBL/GenBank/DDBJ databases">
        <title>The genome draft of YIM 96095.</title>
        <authorList>
            <person name="Tang S.-K."/>
            <person name="Chunyu W.-X."/>
            <person name="Feng Y.-Z."/>
        </authorList>
    </citation>
    <scope>NUCLEOTIDE SEQUENCE [LARGE SCALE GENOMIC DNA]</scope>
    <source>
        <strain evidence="7 8">YIM 96095</strain>
    </source>
</reference>
<evidence type="ECO:0000256" key="5">
    <source>
        <dbReference type="SAM" id="MobiDB-lite"/>
    </source>
</evidence>
<dbReference type="InterPro" id="IPR023772">
    <property type="entry name" value="DNA-bd_HTH_TetR-type_CS"/>
</dbReference>
<keyword evidence="8" id="KW-1185">Reference proteome</keyword>
<dbReference type="Pfam" id="PF00440">
    <property type="entry name" value="TetR_N"/>
    <property type="match status" value="1"/>
</dbReference>
<dbReference type="InterPro" id="IPR041347">
    <property type="entry name" value="MftR_C"/>
</dbReference>
<evidence type="ECO:0000256" key="2">
    <source>
        <dbReference type="ARBA" id="ARBA00023125"/>
    </source>
</evidence>
<evidence type="ECO:0000256" key="4">
    <source>
        <dbReference type="PROSITE-ProRule" id="PRU00335"/>
    </source>
</evidence>
<dbReference type="OrthoDB" id="8688418at2"/>
<evidence type="ECO:0000313" key="7">
    <source>
        <dbReference type="EMBL" id="RNL85328.1"/>
    </source>
</evidence>
<keyword evidence="3" id="KW-0804">Transcription</keyword>
<dbReference type="PANTHER" id="PTHR30055:SF238">
    <property type="entry name" value="MYCOFACTOCIN BIOSYNTHESIS TRANSCRIPTIONAL REGULATOR MFTR-RELATED"/>
    <property type="match status" value="1"/>
</dbReference>
<keyword evidence="1" id="KW-0805">Transcription regulation</keyword>
<organism evidence="7 8">
    <name type="scientific">Halostreptopolyspora alba</name>
    <dbReference type="NCBI Taxonomy" id="2487137"/>
    <lineage>
        <taxon>Bacteria</taxon>
        <taxon>Bacillati</taxon>
        <taxon>Actinomycetota</taxon>
        <taxon>Actinomycetes</taxon>
        <taxon>Streptosporangiales</taxon>
        <taxon>Nocardiopsidaceae</taxon>
        <taxon>Halostreptopolyspora</taxon>
    </lineage>
</organism>
<accession>A0A3N0EBY7</accession>
<dbReference type="SUPFAM" id="SSF46689">
    <property type="entry name" value="Homeodomain-like"/>
    <property type="match status" value="1"/>
</dbReference>
<comment type="caution">
    <text evidence="7">The sequence shown here is derived from an EMBL/GenBank/DDBJ whole genome shotgun (WGS) entry which is preliminary data.</text>
</comment>
<gene>
    <name evidence="7" type="ORF">EFW17_09690</name>
</gene>
<dbReference type="EMBL" id="RJMB01000007">
    <property type="protein sequence ID" value="RNL85328.1"/>
    <property type="molecule type" value="Genomic_DNA"/>
</dbReference>
<dbReference type="PANTHER" id="PTHR30055">
    <property type="entry name" value="HTH-TYPE TRANSCRIPTIONAL REGULATOR RUTR"/>
    <property type="match status" value="1"/>
</dbReference>
<feature type="domain" description="HTH tetR-type" evidence="6">
    <location>
        <begin position="9"/>
        <end position="69"/>
    </location>
</feature>
<dbReference type="Gene3D" id="1.10.357.10">
    <property type="entry name" value="Tetracycline Repressor, domain 2"/>
    <property type="match status" value="1"/>
</dbReference>
<evidence type="ECO:0000256" key="3">
    <source>
        <dbReference type="ARBA" id="ARBA00023163"/>
    </source>
</evidence>
<dbReference type="AlphaFoldDB" id="A0A3N0EBY7"/>
<evidence type="ECO:0000256" key="1">
    <source>
        <dbReference type="ARBA" id="ARBA00023015"/>
    </source>
</evidence>
<sequence length="204" mass="22670">MGLRERKKLATRRALERETMRLALDHGIDNVTVDDIAAAADVSTRTFFNYFASKDDAVVGTGPPRPTPEARDEFTGGGPTGDLVEDLKTYLASVTDGDHDDLRDIMAKVRMRERLLERDPRLVPRVMARFASMEQEMSADMAARLGVDADDVAPQLVSALATTLMRFSVRRIETVDGDTSVDLRRLLDETFETLRATLTPPSRS</sequence>
<dbReference type="InterPro" id="IPR009057">
    <property type="entry name" value="Homeodomain-like_sf"/>
</dbReference>
<dbReference type="InterPro" id="IPR050109">
    <property type="entry name" value="HTH-type_TetR-like_transc_reg"/>
</dbReference>
<dbReference type="Pfam" id="PF17754">
    <property type="entry name" value="TetR_C_14"/>
    <property type="match status" value="1"/>
</dbReference>
<evidence type="ECO:0000313" key="8">
    <source>
        <dbReference type="Proteomes" id="UP000269198"/>
    </source>
</evidence>
<dbReference type="PROSITE" id="PS50977">
    <property type="entry name" value="HTH_TETR_2"/>
    <property type="match status" value="1"/>
</dbReference>
<dbReference type="Proteomes" id="UP000269198">
    <property type="component" value="Unassembled WGS sequence"/>
</dbReference>
<feature type="DNA-binding region" description="H-T-H motif" evidence="4">
    <location>
        <begin position="32"/>
        <end position="51"/>
    </location>
</feature>
<dbReference type="GO" id="GO:0000976">
    <property type="term" value="F:transcription cis-regulatory region binding"/>
    <property type="evidence" value="ECO:0007669"/>
    <property type="project" value="TreeGrafter"/>
</dbReference>
<dbReference type="Gene3D" id="1.10.10.60">
    <property type="entry name" value="Homeodomain-like"/>
    <property type="match status" value="1"/>
</dbReference>